<proteinExistence type="predicted"/>
<feature type="transmembrane region" description="Helical" evidence="1">
    <location>
        <begin position="75"/>
        <end position="94"/>
    </location>
</feature>
<organism evidence="2 3">
    <name type="scientific">Caballeronia novacaledonica</name>
    <dbReference type="NCBI Taxonomy" id="1544861"/>
    <lineage>
        <taxon>Bacteria</taxon>
        <taxon>Pseudomonadati</taxon>
        <taxon>Pseudomonadota</taxon>
        <taxon>Betaproteobacteria</taxon>
        <taxon>Burkholderiales</taxon>
        <taxon>Burkholderiaceae</taxon>
        <taxon>Caballeronia</taxon>
    </lineage>
</organism>
<dbReference type="RefSeq" id="WP_106854577.1">
    <property type="nucleotide sequence ID" value="NZ_OGTP01000005.1"/>
</dbReference>
<feature type="transmembrane region" description="Helical" evidence="1">
    <location>
        <begin position="129"/>
        <end position="145"/>
    </location>
</feature>
<dbReference type="OrthoDB" id="9133759at2"/>
<name>A0A2U3I495_9BURK</name>
<gene>
    <name evidence="2" type="ORF">NOV72_02145</name>
</gene>
<evidence type="ECO:0000256" key="1">
    <source>
        <dbReference type="SAM" id="Phobius"/>
    </source>
</evidence>
<sequence>MSDALAGALCVLAALSAGSSMRSGAVRSRALAAAGAVVVVAACASGGAAALAPMAAALLLATVAGLAGYRLDRNAPGASTQALLATIAFVAWMLPDLNGAYAVLAGGGIAALGKLLCARGSRENMTLPPLHLVCAGACAALAYVFGAQPDVLAVVSVVAMIALIGAHLSLAMGGVAGAPTANVLSSVAACGLAVAAAIGGRHGALVVAALAIAIGCARSAAPVGVVREAP</sequence>
<keyword evidence="1" id="KW-0472">Membrane</keyword>
<keyword evidence="3" id="KW-1185">Reference proteome</keyword>
<evidence type="ECO:0000313" key="3">
    <source>
        <dbReference type="Proteomes" id="UP000238169"/>
    </source>
</evidence>
<dbReference type="Proteomes" id="UP000238169">
    <property type="component" value="Unassembled WGS sequence"/>
</dbReference>
<keyword evidence="1" id="KW-0812">Transmembrane</keyword>
<protein>
    <submittedName>
        <fullName evidence="2">Uncharacterized protein</fullName>
    </submittedName>
</protein>
<accession>A0A2U3I495</accession>
<reference evidence="3" key="1">
    <citation type="submission" date="2018-01" db="EMBL/GenBank/DDBJ databases">
        <authorList>
            <person name="Peeters C."/>
        </authorList>
    </citation>
    <scope>NUCLEOTIDE SEQUENCE [LARGE SCALE GENOMIC DNA]</scope>
</reference>
<feature type="transmembrane region" description="Helical" evidence="1">
    <location>
        <begin position="151"/>
        <end position="170"/>
    </location>
</feature>
<dbReference type="AlphaFoldDB" id="A0A2U3I495"/>
<dbReference type="EMBL" id="OGTP01000005">
    <property type="protein sequence ID" value="SPB14914.1"/>
    <property type="molecule type" value="Genomic_DNA"/>
</dbReference>
<evidence type="ECO:0000313" key="2">
    <source>
        <dbReference type="EMBL" id="SPB14914.1"/>
    </source>
</evidence>
<keyword evidence="1" id="KW-1133">Transmembrane helix</keyword>
<feature type="transmembrane region" description="Helical" evidence="1">
    <location>
        <begin position="205"/>
        <end position="226"/>
    </location>
</feature>
<feature type="transmembrane region" description="Helical" evidence="1">
    <location>
        <begin position="182"/>
        <end position="199"/>
    </location>
</feature>
<feature type="transmembrane region" description="Helical" evidence="1">
    <location>
        <begin position="30"/>
        <end position="63"/>
    </location>
</feature>